<dbReference type="InterPro" id="IPR037523">
    <property type="entry name" value="VOC_core"/>
</dbReference>
<protein>
    <recommendedName>
        <fullName evidence="1">VOC domain-containing protein</fullName>
    </recommendedName>
</protein>
<feature type="domain" description="VOC" evidence="1">
    <location>
        <begin position="2"/>
        <end position="129"/>
    </location>
</feature>
<dbReference type="InterPro" id="IPR029068">
    <property type="entry name" value="Glyas_Bleomycin-R_OHBP_Dase"/>
</dbReference>
<name>A0A5B8VD65_9BACT</name>
<dbReference type="InterPro" id="IPR051332">
    <property type="entry name" value="Fosfomycin_Res_Enzymes"/>
</dbReference>
<sequence>MFIEHLAIWCTDLEKMKTFYCSWFNATANTKYFNPVKNFSSYFLSFEKGPRLELMEMPGISNNLNDLLKQYKGLIHFAVSVGSAEEVNRLTEAMRAKGITILGEPRFTGDGYYESVVADPEGNRIEITA</sequence>
<dbReference type="KEGG" id="pgin:FRZ67_19630"/>
<organism evidence="2 3">
    <name type="scientific">Panacibacter ginsenosidivorans</name>
    <dbReference type="NCBI Taxonomy" id="1813871"/>
    <lineage>
        <taxon>Bacteria</taxon>
        <taxon>Pseudomonadati</taxon>
        <taxon>Bacteroidota</taxon>
        <taxon>Chitinophagia</taxon>
        <taxon>Chitinophagales</taxon>
        <taxon>Chitinophagaceae</taxon>
        <taxon>Panacibacter</taxon>
    </lineage>
</organism>
<dbReference type="PROSITE" id="PS51819">
    <property type="entry name" value="VOC"/>
    <property type="match status" value="1"/>
</dbReference>
<evidence type="ECO:0000313" key="2">
    <source>
        <dbReference type="EMBL" id="QEC69404.1"/>
    </source>
</evidence>
<dbReference type="PANTHER" id="PTHR36113">
    <property type="entry name" value="LYASE, PUTATIVE-RELATED-RELATED"/>
    <property type="match status" value="1"/>
</dbReference>
<dbReference type="OrthoDB" id="9789012at2"/>
<accession>A0A5B8VD65</accession>
<keyword evidence="3" id="KW-1185">Reference proteome</keyword>
<evidence type="ECO:0000313" key="3">
    <source>
        <dbReference type="Proteomes" id="UP000321533"/>
    </source>
</evidence>
<evidence type="ECO:0000259" key="1">
    <source>
        <dbReference type="PROSITE" id="PS51819"/>
    </source>
</evidence>
<dbReference type="Gene3D" id="3.10.180.10">
    <property type="entry name" value="2,3-Dihydroxybiphenyl 1,2-Dioxygenase, domain 1"/>
    <property type="match status" value="1"/>
</dbReference>
<dbReference type="AlphaFoldDB" id="A0A5B8VD65"/>
<dbReference type="RefSeq" id="WP_147192281.1">
    <property type="nucleotide sequence ID" value="NZ_CP042435.1"/>
</dbReference>
<gene>
    <name evidence="2" type="ORF">FRZ67_19630</name>
</gene>
<proteinExistence type="predicted"/>
<reference evidence="2 3" key="1">
    <citation type="journal article" date="2016" name="Int. J. Syst. Evol. Microbiol.">
        <title>Panacibacter ginsenosidivorans gen. nov., sp. nov., with ginsenoside converting activity isolated from soil of a ginseng field.</title>
        <authorList>
            <person name="Siddiqi M.Z."/>
            <person name="Muhammad Shafi S."/>
            <person name="Choi K.D."/>
            <person name="Im W.T."/>
        </authorList>
    </citation>
    <scope>NUCLEOTIDE SEQUENCE [LARGE SCALE GENOMIC DNA]</scope>
    <source>
        <strain evidence="2 3">Gsoil1550</strain>
    </source>
</reference>
<dbReference type="Pfam" id="PF00903">
    <property type="entry name" value="Glyoxalase"/>
    <property type="match status" value="1"/>
</dbReference>
<dbReference type="InterPro" id="IPR004360">
    <property type="entry name" value="Glyas_Fos-R_dOase_dom"/>
</dbReference>
<dbReference type="SUPFAM" id="SSF54593">
    <property type="entry name" value="Glyoxalase/Bleomycin resistance protein/Dihydroxybiphenyl dioxygenase"/>
    <property type="match status" value="1"/>
</dbReference>
<dbReference type="EMBL" id="CP042435">
    <property type="protein sequence ID" value="QEC69404.1"/>
    <property type="molecule type" value="Genomic_DNA"/>
</dbReference>
<dbReference type="PANTHER" id="PTHR36113:SF1">
    <property type="entry name" value="GLYOXALASE_BLEOMYCIN RESISTANCE PROTEIN_DIOXYGENASE"/>
    <property type="match status" value="1"/>
</dbReference>
<dbReference type="Proteomes" id="UP000321533">
    <property type="component" value="Chromosome"/>
</dbReference>